<comment type="caution">
    <text evidence="2">The sequence shown here is derived from an EMBL/GenBank/DDBJ whole genome shotgun (WGS) entry which is preliminary data.</text>
</comment>
<dbReference type="SMART" id="SM00332">
    <property type="entry name" value="PP2Cc"/>
    <property type="match status" value="1"/>
</dbReference>
<evidence type="ECO:0000259" key="1">
    <source>
        <dbReference type="PROSITE" id="PS51746"/>
    </source>
</evidence>
<dbReference type="RefSeq" id="WP_169119359.1">
    <property type="nucleotide sequence ID" value="NZ_WTVG02000038.1"/>
</dbReference>
<organism evidence="2 3">
    <name type="scientific">Aromatoleum anaerobium</name>
    <dbReference type="NCBI Taxonomy" id="182180"/>
    <lineage>
        <taxon>Bacteria</taxon>
        <taxon>Pseudomonadati</taxon>
        <taxon>Pseudomonadota</taxon>
        <taxon>Betaproteobacteria</taxon>
        <taxon>Rhodocyclales</taxon>
        <taxon>Rhodocyclaceae</taxon>
        <taxon>Aromatoleum</taxon>
    </lineage>
</organism>
<dbReference type="PANTHER" id="PTHR13832:SF827">
    <property type="entry name" value="PROTEIN PHOSPHATASE 1L"/>
    <property type="match status" value="1"/>
</dbReference>
<dbReference type="PROSITE" id="PS51746">
    <property type="entry name" value="PPM_2"/>
    <property type="match status" value="1"/>
</dbReference>
<feature type="domain" description="PPM-type phosphatase" evidence="1">
    <location>
        <begin position="4"/>
        <end position="243"/>
    </location>
</feature>
<gene>
    <name evidence="2" type="ORF">GO606_15105</name>
</gene>
<dbReference type="InterPro" id="IPR036457">
    <property type="entry name" value="PPM-type-like_dom_sf"/>
</dbReference>
<dbReference type="SMART" id="SM00331">
    <property type="entry name" value="PP2C_SIG"/>
    <property type="match status" value="1"/>
</dbReference>
<proteinExistence type="predicted"/>
<evidence type="ECO:0000313" key="2">
    <source>
        <dbReference type="EMBL" id="NMG26020.1"/>
    </source>
</evidence>
<evidence type="ECO:0000313" key="3">
    <source>
        <dbReference type="Proteomes" id="UP000615989"/>
    </source>
</evidence>
<sequence>MKFTIYQESRIGRRKSNQDRLAYCYSRDALLMVIADGMGGHLHGDIAAHLAVQFITGAFRREATPTLAEPAHFLSHVLMNAHGAIVDYAFDKDLDDAPRTTVVACVVQDGLAHWAHAGDSRLYLLRHGRIAAQTRDHSRVRLLMDQGLLDAEAAAHHPERNRIYSCLGGTRAPQVELSLPTPLRDKDIVALCTDGVWGPVRDQGVVDGLAGTNVMHAVPKLLDRAEQLAGPGCDNLSMIAMCWHDESGAAHDDMDSTQTLALDRVTTQLNVFGHAHARAPTAAGDISDDEIEKAIAEINRAIHKYSR</sequence>
<protein>
    <submittedName>
        <fullName evidence="2">SpoIIE family protein phosphatase</fullName>
    </submittedName>
</protein>
<dbReference type="Proteomes" id="UP000615989">
    <property type="component" value="Unassembled WGS sequence"/>
</dbReference>
<keyword evidence="3" id="KW-1185">Reference proteome</keyword>
<name>A0ABX1PN65_9RHOO</name>
<accession>A0ABX1PN65</accession>
<dbReference type="SUPFAM" id="SSF81606">
    <property type="entry name" value="PP2C-like"/>
    <property type="match status" value="1"/>
</dbReference>
<dbReference type="Pfam" id="PF13672">
    <property type="entry name" value="PP2C_2"/>
    <property type="match status" value="1"/>
</dbReference>
<reference evidence="2" key="1">
    <citation type="submission" date="2019-12" db="EMBL/GenBank/DDBJ databases">
        <title>Comparative genomics gives insights into the taxonomy of the Azoarcus-Aromatoleum group and reveals separate origins of nif in the plant-associated Azoarcus and non-plant-associated Aromatoleum sub-groups.</title>
        <authorList>
            <person name="Lafos M."/>
            <person name="Maluk M."/>
            <person name="Batista M."/>
            <person name="Junghare M."/>
            <person name="Carmona M."/>
            <person name="Faoro H."/>
            <person name="Cruz L.M."/>
            <person name="Battistoni F."/>
            <person name="De Souza E."/>
            <person name="Pedrosa F."/>
            <person name="Chen W.-M."/>
            <person name="Poole P.S."/>
            <person name="Dixon R.A."/>
            <person name="James E.K."/>
        </authorList>
    </citation>
    <scope>NUCLEOTIDE SEQUENCE</scope>
    <source>
        <strain evidence="2">LuFRes1</strain>
    </source>
</reference>
<dbReference type="PANTHER" id="PTHR13832">
    <property type="entry name" value="PROTEIN PHOSPHATASE 2C"/>
    <property type="match status" value="1"/>
</dbReference>
<dbReference type="CDD" id="cd00143">
    <property type="entry name" value="PP2Cc"/>
    <property type="match status" value="1"/>
</dbReference>
<dbReference type="EMBL" id="WTVG01000051">
    <property type="protein sequence ID" value="NMG26020.1"/>
    <property type="molecule type" value="Genomic_DNA"/>
</dbReference>
<dbReference type="InterPro" id="IPR001932">
    <property type="entry name" value="PPM-type_phosphatase-like_dom"/>
</dbReference>
<dbReference type="InterPro" id="IPR015655">
    <property type="entry name" value="PP2C"/>
</dbReference>
<dbReference type="Gene3D" id="3.60.40.10">
    <property type="entry name" value="PPM-type phosphatase domain"/>
    <property type="match status" value="1"/>
</dbReference>